<reference evidence="1 2" key="1">
    <citation type="journal article" date="2018" name="Nat. Genet.">
        <title>The Rosa genome provides new insights in the design of modern roses.</title>
        <authorList>
            <person name="Bendahmane M."/>
        </authorList>
    </citation>
    <scope>NUCLEOTIDE SEQUENCE [LARGE SCALE GENOMIC DNA]</scope>
    <source>
        <strain evidence="2">cv. Old Blush</strain>
    </source>
</reference>
<comment type="caution">
    <text evidence="1">The sequence shown here is derived from an EMBL/GenBank/DDBJ whole genome shotgun (WGS) entry which is preliminary data.</text>
</comment>
<dbReference type="Proteomes" id="UP000238479">
    <property type="component" value="Chromosome 1"/>
</dbReference>
<dbReference type="AlphaFoldDB" id="A0A2P6SAT3"/>
<dbReference type="EMBL" id="PDCK01000039">
    <property type="protein sequence ID" value="PRQ55775.1"/>
    <property type="molecule type" value="Genomic_DNA"/>
</dbReference>
<sequence>MGVDLNSNWRRRHLPVFPIKGGLYNNALRPCFYTKNRKLLPCSQKLAFLLLVRNDSSSNWRVLPQLVSIIKVSERIN</sequence>
<evidence type="ECO:0000313" key="1">
    <source>
        <dbReference type="EMBL" id="PRQ55775.1"/>
    </source>
</evidence>
<dbReference type="Gramene" id="PRQ55775">
    <property type="protein sequence ID" value="PRQ55775"/>
    <property type="gene ID" value="RchiOBHm_Chr1g0328321"/>
</dbReference>
<keyword evidence="2" id="KW-1185">Reference proteome</keyword>
<evidence type="ECO:0000313" key="2">
    <source>
        <dbReference type="Proteomes" id="UP000238479"/>
    </source>
</evidence>
<proteinExistence type="predicted"/>
<gene>
    <name evidence="1" type="ORF">RchiOBHm_Chr1g0328321</name>
</gene>
<accession>A0A2P6SAT3</accession>
<name>A0A2P6SAT3_ROSCH</name>
<organism evidence="1 2">
    <name type="scientific">Rosa chinensis</name>
    <name type="common">China rose</name>
    <dbReference type="NCBI Taxonomy" id="74649"/>
    <lineage>
        <taxon>Eukaryota</taxon>
        <taxon>Viridiplantae</taxon>
        <taxon>Streptophyta</taxon>
        <taxon>Embryophyta</taxon>
        <taxon>Tracheophyta</taxon>
        <taxon>Spermatophyta</taxon>
        <taxon>Magnoliopsida</taxon>
        <taxon>eudicotyledons</taxon>
        <taxon>Gunneridae</taxon>
        <taxon>Pentapetalae</taxon>
        <taxon>rosids</taxon>
        <taxon>fabids</taxon>
        <taxon>Rosales</taxon>
        <taxon>Rosaceae</taxon>
        <taxon>Rosoideae</taxon>
        <taxon>Rosoideae incertae sedis</taxon>
        <taxon>Rosa</taxon>
    </lineage>
</organism>
<protein>
    <submittedName>
        <fullName evidence="1">Uncharacterized protein</fullName>
    </submittedName>
</protein>